<feature type="chain" id="PRO_5040219021" evidence="1">
    <location>
        <begin position="22"/>
        <end position="74"/>
    </location>
</feature>
<evidence type="ECO:0000256" key="1">
    <source>
        <dbReference type="SAM" id="SignalP"/>
    </source>
</evidence>
<dbReference type="GeneID" id="70187760"/>
<comment type="caution">
    <text evidence="2">The sequence shown here is derived from an EMBL/GenBank/DDBJ whole genome shotgun (WGS) entry which is preliminary data.</text>
</comment>
<dbReference type="EMBL" id="JAGTJQ010000002">
    <property type="protein sequence ID" value="KAH7038354.1"/>
    <property type="molecule type" value="Genomic_DNA"/>
</dbReference>
<sequence length="74" mass="7988">MYFKSLITVAFTALMAGQALGIATDPYYACNCPNNCSHDVNSSCKYYANHSNSGPVVSGRCRNQGDGMLVCEQQ</sequence>
<dbReference type="RefSeq" id="XP_046017475.1">
    <property type="nucleotide sequence ID" value="XM_046158214.1"/>
</dbReference>
<accession>A0A9P9BVB5</accession>
<reference evidence="2" key="1">
    <citation type="journal article" date="2021" name="Nat. Commun.">
        <title>Genetic determinants of endophytism in the Arabidopsis root mycobiome.</title>
        <authorList>
            <person name="Mesny F."/>
            <person name="Miyauchi S."/>
            <person name="Thiergart T."/>
            <person name="Pickel B."/>
            <person name="Atanasova L."/>
            <person name="Karlsson M."/>
            <person name="Huettel B."/>
            <person name="Barry K.W."/>
            <person name="Haridas S."/>
            <person name="Chen C."/>
            <person name="Bauer D."/>
            <person name="Andreopoulos W."/>
            <person name="Pangilinan J."/>
            <person name="LaButti K."/>
            <person name="Riley R."/>
            <person name="Lipzen A."/>
            <person name="Clum A."/>
            <person name="Drula E."/>
            <person name="Henrissat B."/>
            <person name="Kohler A."/>
            <person name="Grigoriev I.V."/>
            <person name="Martin F.M."/>
            <person name="Hacquard S."/>
        </authorList>
    </citation>
    <scope>NUCLEOTIDE SEQUENCE</scope>
    <source>
        <strain evidence="2">MPI-CAGE-CH-0230</strain>
    </source>
</reference>
<dbReference type="Proteomes" id="UP000756346">
    <property type="component" value="Unassembled WGS sequence"/>
</dbReference>
<gene>
    <name evidence="2" type="ORF">B0I36DRAFT_359930</name>
</gene>
<evidence type="ECO:0000313" key="3">
    <source>
        <dbReference type="Proteomes" id="UP000756346"/>
    </source>
</evidence>
<keyword evidence="3" id="KW-1185">Reference proteome</keyword>
<dbReference type="OrthoDB" id="4466885at2759"/>
<organism evidence="2 3">
    <name type="scientific">Microdochium trichocladiopsis</name>
    <dbReference type="NCBI Taxonomy" id="1682393"/>
    <lineage>
        <taxon>Eukaryota</taxon>
        <taxon>Fungi</taxon>
        <taxon>Dikarya</taxon>
        <taxon>Ascomycota</taxon>
        <taxon>Pezizomycotina</taxon>
        <taxon>Sordariomycetes</taxon>
        <taxon>Xylariomycetidae</taxon>
        <taxon>Xylariales</taxon>
        <taxon>Microdochiaceae</taxon>
        <taxon>Microdochium</taxon>
    </lineage>
</organism>
<protein>
    <submittedName>
        <fullName evidence="2">Uncharacterized protein</fullName>
    </submittedName>
</protein>
<evidence type="ECO:0000313" key="2">
    <source>
        <dbReference type="EMBL" id="KAH7038354.1"/>
    </source>
</evidence>
<feature type="signal peptide" evidence="1">
    <location>
        <begin position="1"/>
        <end position="21"/>
    </location>
</feature>
<name>A0A9P9BVB5_9PEZI</name>
<proteinExistence type="predicted"/>
<dbReference type="AlphaFoldDB" id="A0A9P9BVB5"/>
<keyword evidence="1" id="KW-0732">Signal</keyword>